<feature type="region of interest" description="Disordered" evidence="1">
    <location>
        <begin position="178"/>
        <end position="201"/>
    </location>
</feature>
<organism evidence="2 3">
    <name type="scientific">Acinetobacter baumannii (strain 1295743)</name>
    <dbReference type="NCBI Taxonomy" id="1310613"/>
    <lineage>
        <taxon>Bacteria</taxon>
        <taxon>Pseudomonadati</taxon>
        <taxon>Pseudomonadota</taxon>
        <taxon>Gammaproteobacteria</taxon>
        <taxon>Moraxellales</taxon>
        <taxon>Moraxellaceae</taxon>
        <taxon>Acinetobacter</taxon>
        <taxon>Acinetobacter calcoaceticus/baumannii complex</taxon>
    </lineage>
</organism>
<name>A0A009HNE5_ACIB9</name>
<sequence>MTEETANKRRYPSASAWAEAEALWASGDVTLEDLAKKVGVSATSVSLHMKKRKITKGEKAKEHSERISKQVAEDILSEGTVHSQRIKETKEEHYKMATGLARLTWNEIVTAKAKGGAYAAIQQNLKALEIASNVLAKIRQERYAVLGLDKPDAVDATQLPELVIEELTADQVQQLKERDFNNGNYDFEDEDMLEPSNDSGE</sequence>
<proteinExistence type="predicted"/>
<dbReference type="Proteomes" id="UP000020595">
    <property type="component" value="Unassembled WGS sequence"/>
</dbReference>
<evidence type="ECO:0000256" key="1">
    <source>
        <dbReference type="SAM" id="MobiDB-lite"/>
    </source>
</evidence>
<gene>
    <name evidence="2" type="ORF">J512_1999</name>
</gene>
<accession>A0A009HNE5</accession>
<dbReference type="PATRIC" id="fig|1310613.3.peg.1920"/>
<dbReference type="RefSeq" id="WP_000134192.1">
    <property type="nucleotide sequence ID" value="NZ_JEWH01000022.1"/>
</dbReference>
<comment type="caution">
    <text evidence="2">The sequence shown here is derived from an EMBL/GenBank/DDBJ whole genome shotgun (WGS) entry which is preliminary data.</text>
</comment>
<reference evidence="2 3" key="1">
    <citation type="submission" date="2014-02" db="EMBL/GenBank/DDBJ databases">
        <title>Comparative genomics and transcriptomics to identify genetic mechanisms underlying the emergence of carbapenem resistant Acinetobacter baumannii (CRAb).</title>
        <authorList>
            <person name="Harris A.D."/>
            <person name="Johnson K.J."/>
            <person name="George J."/>
            <person name="Shefchek K."/>
            <person name="Daugherty S.C."/>
            <person name="Parankush S."/>
            <person name="Sadzewicz L."/>
            <person name="Tallon L."/>
            <person name="Sengamalay N."/>
            <person name="Hazen T.H."/>
            <person name="Rasko D.A."/>
        </authorList>
    </citation>
    <scope>NUCLEOTIDE SEQUENCE [LARGE SCALE GENOMIC DNA]</scope>
    <source>
        <strain evidence="2 3">1295743</strain>
    </source>
</reference>
<dbReference type="EMBL" id="JEWH01000022">
    <property type="protein sequence ID" value="EXB05677.1"/>
    <property type="molecule type" value="Genomic_DNA"/>
</dbReference>
<dbReference type="AlphaFoldDB" id="A0A009HNE5"/>
<evidence type="ECO:0000313" key="2">
    <source>
        <dbReference type="EMBL" id="EXB05677.1"/>
    </source>
</evidence>
<evidence type="ECO:0008006" key="4">
    <source>
        <dbReference type="Google" id="ProtNLM"/>
    </source>
</evidence>
<protein>
    <recommendedName>
        <fullName evidence="4">DNA-binding protein</fullName>
    </recommendedName>
</protein>
<evidence type="ECO:0000313" key="3">
    <source>
        <dbReference type="Proteomes" id="UP000020595"/>
    </source>
</evidence>